<dbReference type="RefSeq" id="XP_024738276.1">
    <property type="nucleotide sequence ID" value="XM_024882910.1"/>
</dbReference>
<dbReference type="InParanoid" id="A0A2J6TED9"/>
<keyword evidence="3" id="KW-1185">Reference proteome</keyword>
<dbReference type="OrthoDB" id="3469466at2759"/>
<protein>
    <recommendedName>
        <fullName evidence="1">2EXR domain-containing protein</fullName>
    </recommendedName>
</protein>
<dbReference type="AlphaFoldDB" id="A0A2J6TED9"/>
<dbReference type="GeneID" id="36590987"/>
<sequence>MASSFPQFSLLPAELRFQIWRLALLPPPKISTITLSYTRWDPLDSQAYDGPSFEVVQGNLWYFAFAPCQSLPPILFTTREAFIVGQRYYHIARQIGHEIVDNTVITDLTTVDKEIIVEDYSSSMPIIIRKERAIPHSINDLVHVTINPKVTIENDLPLSYHAISDLHPLTFQGIKYLVMDAMEFHNRMYVMNSNSLVFSGLEVLFLVMGRYDGIRDGGWEIPNVGAIDMWEFLKQWERVDLEAGTAKWRVGEVVFVRSVEDALEGLTRRGV</sequence>
<dbReference type="EMBL" id="KZ613786">
    <property type="protein sequence ID" value="PMD61372.1"/>
    <property type="molecule type" value="Genomic_DNA"/>
</dbReference>
<gene>
    <name evidence="2" type="ORF">K444DRAFT_628415</name>
</gene>
<dbReference type="InterPro" id="IPR045518">
    <property type="entry name" value="2EXR"/>
</dbReference>
<accession>A0A2J6TED9</accession>
<feature type="domain" description="2EXR" evidence="1">
    <location>
        <begin position="5"/>
        <end position="93"/>
    </location>
</feature>
<dbReference type="Proteomes" id="UP000235371">
    <property type="component" value="Unassembled WGS sequence"/>
</dbReference>
<evidence type="ECO:0000259" key="1">
    <source>
        <dbReference type="Pfam" id="PF20150"/>
    </source>
</evidence>
<proteinExistence type="predicted"/>
<dbReference type="Pfam" id="PF20150">
    <property type="entry name" value="2EXR"/>
    <property type="match status" value="1"/>
</dbReference>
<organism evidence="2 3">
    <name type="scientific">Hyaloscypha bicolor E</name>
    <dbReference type="NCBI Taxonomy" id="1095630"/>
    <lineage>
        <taxon>Eukaryota</taxon>
        <taxon>Fungi</taxon>
        <taxon>Dikarya</taxon>
        <taxon>Ascomycota</taxon>
        <taxon>Pezizomycotina</taxon>
        <taxon>Leotiomycetes</taxon>
        <taxon>Helotiales</taxon>
        <taxon>Hyaloscyphaceae</taxon>
        <taxon>Hyaloscypha</taxon>
        <taxon>Hyaloscypha bicolor</taxon>
    </lineage>
</organism>
<reference evidence="2 3" key="1">
    <citation type="submission" date="2016-04" db="EMBL/GenBank/DDBJ databases">
        <title>A degradative enzymes factory behind the ericoid mycorrhizal symbiosis.</title>
        <authorList>
            <consortium name="DOE Joint Genome Institute"/>
            <person name="Martino E."/>
            <person name="Morin E."/>
            <person name="Grelet G."/>
            <person name="Kuo A."/>
            <person name="Kohler A."/>
            <person name="Daghino S."/>
            <person name="Barry K."/>
            <person name="Choi C."/>
            <person name="Cichocki N."/>
            <person name="Clum A."/>
            <person name="Copeland A."/>
            <person name="Hainaut M."/>
            <person name="Haridas S."/>
            <person name="Labutti K."/>
            <person name="Lindquist E."/>
            <person name="Lipzen A."/>
            <person name="Khouja H.-R."/>
            <person name="Murat C."/>
            <person name="Ohm R."/>
            <person name="Olson A."/>
            <person name="Spatafora J."/>
            <person name="Veneault-Fourrey C."/>
            <person name="Henrissat B."/>
            <person name="Grigoriev I."/>
            <person name="Martin F."/>
            <person name="Perotto S."/>
        </authorList>
    </citation>
    <scope>NUCLEOTIDE SEQUENCE [LARGE SCALE GENOMIC DNA]</scope>
    <source>
        <strain evidence="2 3">E</strain>
    </source>
</reference>
<evidence type="ECO:0000313" key="3">
    <source>
        <dbReference type="Proteomes" id="UP000235371"/>
    </source>
</evidence>
<evidence type="ECO:0000313" key="2">
    <source>
        <dbReference type="EMBL" id="PMD61372.1"/>
    </source>
</evidence>
<name>A0A2J6TED9_9HELO</name>